<dbReference type="AlphaFoldDB" id="A0A8T0HLN6"/>
<reference evidence="1" key="1">
    <citation type="submission" date="2020-06" db="EMBL/GenBank/DDBJ databases">
        <title>WGS assembly of Ceratodon purpureus strain R40.</title>
        <authorList>
            <person name="Carey S.B."/>
            <person name="Jenkins J."/>
            <person name="Shu S."/>
            <person name="Lovell J.T."/>
            <person name="Sreedasyam A."/>
            <person name="Maumus F."/>
            <person name="Tiley G.P."/>
            <person name="Fernandez-Pozo N."/>
            <person name="Barry K."/>
            <person name="Chen C."/>
            <person name="Wang M."/>
            <person name="Lipzen A."/>
            <person name="Daum C."/>
            <person name="Saski C.A."/>
            <person name="Payton A.C."/>
            <person name="Mcbreen J.C."/>
            <person name="Conrad R.E."/>
            <person name="Kollar L.M."/>
            <person name="Olsson S."/>
            <person name="Huttunen S."/>
            <person name="Landis J.B."/>
            <person name="Wickett N.J."/>
            <person name="Johnson M.G."/>
            <person name="Rensing S.A."/>
            <person name="Grimwood J."/>
            <person name="Schmutz J."/>
            <person name="Mcdaniel S.F."/>
        </authorList>
    </citation>
    <scope>NUCLEOTIDE SEQUENCE</scope>
    <source>
        <strain evidence="1">R40</strain>
    </source>
</reference>
<gene>
    <name evidence="1" type="ORF">KC19_VG037900</name>
</gene>
<sequence>MEPALQTEGTIHRIPTQCALESLDSEGGVTNRTKDLDVTHIATGCQGKYLWNTAWKWSADGLFQTLRRITQNFTATSLPYCDCDLIHSKSFTPVCCFFRYVENVDREIAWHSCVNC</sequence>
<keyword evidence="2" id="KW-1185">Reference proteome</keyword>
<dbReference type="Proteomes" id="UP000822688">
    <property type="component" value="Chromosome V"/>
</dbReference>
<comment type="caution">
    <text evidence="1">The sequence shown here is derived from an EMBL/GenBank/DDBJ whole genome shotgun (WGS) entry which is preliminary data.</text>
</comment>
<evidence type="ECO:0000313" key="1">
    <source>
        <dbReference type="EMBL" id="KAG0571731.1"/>
    </source>
</evidence>
<protein>
    <submittedName>
        <fullName evidence="1">Uncharacterized protein</fullName>
    </submittedName>
</protein>
<evidence type="ECO:0000313" key="2">
    <source>
        <dbReference type="Proteomes" id="UP000822688"/>
    </source>
</evidence>
<accession>A0A8T0HLN6</accession>
<dbReference type="EMBL" id="CM026426">
    <property type="protein sequence ID" value="KAG0571731.1"/>
    <property type="molecule type" value="Genomic_DNA"/>
</dbReference>
<name>A0A8T0HLN6_CERPU</name>
<organism evidence="1 2">
    <name type="scientific">Ceratodon purpureus</name>
    <name type="common">Fire moss</name>
    <name type="synonym">Dicranum purpureum</name>
    <dbReference type="NCBI Taxonomy" id="3225"/>
    <lineage>
        <taxon>Eukaryota</taxon>
        <taxon>Viridiplantae</taxon>
        <taxon>Streptophyta</taxon>
        <taxon>Embryophyta</taxon>
        <taxon>Bryophyta</taxon>
        <taxon>Bryophytina</taxon>
        <taxon>Bryopsida</taxon>
        <taxon>Dicranidae</taxon>
        <taxon>Pseudoditrichales</taxon>
        <taxon>Ditrichaceae</taxon>
        <taxon>Ceratodon</taxon>
    </lineage>
</organism>
<proteinExistence type="predicted"/>